<feature type="compositionally biased region" description="Basic and acidic residues" evidence="3">
    <location>
        <begin position="155"/>
        <end position="165"/>
    </location>
</feature>
<comment type="caution">
    <text evidence="5">The sequence shown here is derived from an EMBL/GenBank/DDBJ whole genome shotgun (WGS) entry which is preliminary data.</text>
</comment>
<dbReference type="GO" id="GO:0046982">
    <property type="term" value="F:protein heterodimerization activity"/>
    <property type="evidence" value="ECO:0007669"/>
    <property type="project" value="InterPro"/>
</dbReference>
<comment type="subcellular location">
    <subcellularLocation>
        <location evidence="1">Nucleus</location>
    </subcellularLocation>
</comment>
<dbReference type="SUPFAM" id="SSF47113">
    <property type="entry name" value="Histone-fold"/>
    <property type="match status" value="1"/>
</dbReference>
<dbReference type="InterPro" id="IPR050568">
    <property type="entry name" value="Transcr_DNA_Rep_Reg"/>
</dbReference>
<dbReference type="OMA" id="PYNTNAI"/>
<keyword evidence="6" id="KW-1185">Reference proteome</keyword>
<dbReference type="GO" id="GO:0006261">
    <property type="term" value="P:DNA-templated DNA replication"/>
    <property type="evidence" value="ECO:0007669"/>
    <property type="project" value="TreeGrafter"/>
</dbReference>
<protein>
    <recommendedName>
        <fullName evidence="4">Transcription factor CBF/NF-Y/archaeal histone domain-containing protein</fullName>
    </recommendedName>
</protein>
<keyword evidence="2" id="KW-0539">Nucleus</keyword>
<dbReference type="InterPro" id="IPR009072">
    <property type="entry name" value="Histone-fold"/>
</dbReference>
<evidence type="ECO:0000313" key="6">
    <source>
        <dbReference type="Proteomes" id="UP000243081"/>
    </source>
</evidence>
<dbReference type="Gene3D" id="1.10.20.10">
    <property type="entry name" value="Histone, subunit A"/>
    <property type="match status" value="1"/>
</dbReference>
<gene>
    <name evidence="5" type="ORF">LLEC1_02375</name>
</gene>
<evidence type="ECO:0000256" key="3">
    <source>
        <dbReference type="SAM" id="MobiDB-lite"/>
    </source>
</evidence>
<name>A0A179IDC2_CORDF</name>
<dbReference type="PANTHER" id="PTHR10252:SF54">
    <property type="entry name" value="CHROMATIN ACCESSIBILITY COMPLEX PROTEIN 1"/>
    <property type="match status" value="1"/>
</dbReference>
<feature type="region of interest" description="Disordered" evidence="3">
    <location>
        <begin position="119"/>
        <end position="165"/>
    </location>
</feature>
<dbReference type="PANTHER" id="PTHR10252">
    <property type="entry name" value="HISTONE-LIKE TRANSCRIPTION FACTOR CCAAT-RELATED"/>
    <property type="match status" value="1"/>
</dbReference>
<dbReference type="OrthoDB" id="636685at2759"/>
<feature type="domain" description="Transcription factor CBF/NF-Y/archaeal histone" evidence="4">
    <location>
        <begin position="19"/>
        <end position="84"/>
    </location>
</feature>
<dbReference type="EMBL" id="LUKN01001959">
    <property type="protein sequence ID" value="OAQ99901.1"/>
    <property type="molecule type" value="Genomic_DNA"/>
</dbReference>
<evidence type="ECO:0000259" key="4">
    <source>
        <dbReference type="Pfam" id="PF00808"/>
    </source>
</evidence>
<evidence type="ECO:0000256" key="1">
    <source>
        <dbReference type="ARBA" id="ARBA00004123"/>
    </source>
</evidence>
<dbReference type="Pfam" id="PF00808">
    <property type="entry name" value="CBFD_NFYB_HMF"/>
    <property type="match status" value="1"/>
</dbReference>
<dbReference type="CDD" id="cd23645">
    <property type="entry name" value="HFD_Dpb3-like"/>
    <property type="match status" value="1"/>
</dbReference>
<proteinExistence type="predicted"/>
<dbReference type="AlphaFoldDB" id="A0A179IDC2"/>
<dbReference type="Proteomes" id="UP000243081">
    <property type="component" value="Unassembled WGS sequence"/>
</dbReference>
<feature type="compositionally biased region" description="Polar residues" evidence="3">
    <location>
        <begin position="121"/>
        <end position="151"/>
    </location>
</feature>
<organism evidence="5 6">
    <name type="scientific">Cordyceps confragosa</name>
    <name type="common">Lecanicillium lecanii</name>
    <dbReference type="NCBI Taxonomy" id="2714763"/>
    <lineage>
        <taxon>Eukaryota</taxon>
        <taxon>Fungi</taxon>
        <taxon>Dikarya</taxon>
        <taxon>Ascomycota</taxon>
        <taxon>Pezizomycotina</taxon>
        <taxon>Sordariomycetes</taxon>
        <taxon>Hypocreomycetidae</taxon>
        <taxon>Hypocreales</taxon>
        <taxon>Cordycipitaceae</taxon>
        <taxon>Akanthomyces</taxon>
    </lineage>
</organism>
<reference evidence="5 6" key="1">
    <citation type="submission" date="2016-03" db="EMBL/GenBank/DDBJ databases">
        <title>Fine-scale spatial genetic structure of a fungal parasite of coffee scale insects.</title>
        <authorList>
            <person name="Jackson D."/>
            <person name="Zemenick K.A."/>
            <person name="Malloure B."/>
            <person name="Quandt C.A."/>
            <person name="James T.Y."/>
        </authorList>
    </citation>
    <scope>NUCLEOTIDE SEQUENCE [LARGE SCALE GENOMIC DNA]</scope>
    <source>
        <strain evidence="5 6">UM487</strain>
    </source>
</reference>
<evidence type="ECO:0000256" key="2">
    <source>
        <dbReference type="ARBA" id="ARBA00023242"/>
    </source>
</evidence>
<evidence type="ECO:0000313" key="5">
    <source>
        <dbReference type="EMBL" id="OAQ99901.1"/>
    </source>
</evidence>
<dbReference type="GO" id="GO:0008623">
    <property type="term" value="C:CHRAC"/>
    <property type="evidence" value="ECO:0007669"/>
    <property type="project" value="TreeGrafter"/>
</dbReference>
<sequence>MPYNTTAIPPRKEPTGQTQLPLSRVKKIISQDPDVAMCSNNAAFVITLAAEMFIQHLAGEAHTQAKLDRKPRKNVQYKDVASAVSHQDSLEFLEDTVPKTVPFKKAMAAAHATQARLRGENVTTDEGLQSAQEQPNGNESVLSNGDNTTFSVPLRIEDKYDPNDQLEMEMRQAAEPRDHDVSMGGQ</sequence>
<accession>A0A179IDC2</accession>
<dbReference type="InterPro" id="IPR003958">
    <property type="entry name" value="CBFA_NFYB_domain"/>
</dbReference>